<keyword evidence="6 7" id="KW-0067">ATP-binding</keyword>
<evidence type="ECO:0000256" key="7">
    <source>
        <dbReference type="HAMAP-Rule" id="MF_00039"/>
    </source>
</evidence>
<feature type="binding site" evidence="7">
    <location>
        <position position="110"/>
    </location>
    <ligand>
        <name>ATP</name>
        <dbReference type="ChEBI" id="CHEBI:30616"/>
    </ligand>
</feature>
<protein>
    <recommendedName>
        <fullName evidence="7">Putative adenylate kinase</fullName>
        <shortName evidence="7">AK</shortName>
        <ecNumber evidence="7">2.7.4.3</ecNumber>
    </recommendedName>
    <alternativeName>
        <fullName evidence="7">ATP-AMP transphosphorylase</fullName>
    </alternativeName>
</protein>
<evidence type="ECO:0000313" key="8">
    <source>
        <dbReference type="EMBL" id="ACB40671.1"/>
    </source>
</evidence>
<dbReference type="InterPro" id="IPR027417">
    <property type="entry name" value="P-loop_NTPase"/>
</dbReference>
<feature type="binding site" evidence="7">
    <location>
        <position position="22"/>
    </location>
    <ligand>
        <name>ATP</name>
        <dbReference type="ChEBI" id="CHEBI:30616"/>
    </ligand>
</feature>
<keyword evidence="3 7" id="KW-0808">Transferase</keyword>
<dbReference type="PANTHER" id="PTHR12595">
    <property type="entry name" value="POS9-ACTIVATING FACTOR FAP7-RELATED"/>
    <property type="match status" value="1"/>
</dbReference>
<dbReference type="InterPro" id="IPR020618">
    <property type="entry name" value="Adenyl_kinase_AK6"/>
</dbReference>
<comment type="subunit">
    <text evidence="7">Interacts with uS11. Not a structural component of 40S pre-ribosomes, but transiently interacts with them by binding to uS11.</text>
</comment>
<dbReference type="PANTHER" id="PTHR12595:SF0">
    <property type="entry name" value="ADENYLATE KINASE ISOENZYME 6"/>
    <property type="match status" value="1"/>
</dbReference>
<keyword evidence="4 7" id="KW-0547">Nucleotide-binding</keyword>
<dbReference type="RefSeq" id="WP_012351090.1">
    <property type="nucleotide sequence ID" value="NC_010525.1"/>
</dbReference>
<accession>B1YAX1</accession>
<evidence type="ECO:0000256" key="6">
    <source>
        <dbReference type="ARBA" id="ARBA00022840"/>
    </source>
</evidence>
<feature type="binding site" evidence="7">
    <location>
        <position position="19"/>
    </location>
    <ligand>
        <name>ATP</name>
        <dbReference type="ChEBI" id="CHEBI:30616"/>
    </ligand>
</feature>
<dbReference type="eggNOG" id="arCOG01038">
    <property type="taxonomic scope" value="Archaea"/>
</dbReference>
<proteinExistence type="inferred from homology"/>
<dbReference type="GO" id="GO:0006364">
    <property type="term" value="P:rRNA processing"/>
    <property type="evidence" value="ECO:0007669"/>
    <property type="project" value="UniProtKB-KW"/>
</dbReference>
<gene>
    <name evidence="8" type="ordered locus">Tneu_1753</name>
</gene>
<dbReference type="HOGENOM" id="CLU_079096_0_0_2"/>
<keyword evidence="9" id="KW-1185">Reference proteome</keyword>
<comment type="catalytic activity">
    <reaction evidence="7">
        <text>ATP + H2O = ADP + phosphate + H(+)</text>
        <dbReference type="Rhea" id="RHEA:13065"/>
        <dbReference type="ChEBI" id="CHEBI:15377"/>
        <dbReference type="ChEBI" id="CHEBI:15378"/>
        <dbReference type="ChEBI" id="CHEBI:30616"/>
        <dbReference type="ChEBI" id="CHEBI:43474"/>
        <dbReference type="ChEBI" id="CHEBI:456216"/>
    </reaction>
</comment>
<feature type="binding site" evidence="7">
    <location>
        <position position="20"/>
    </location>
    <ligand>
        <name>ATP</name>
        <dbReference type="ChEBI" id="CHEBI:30616"/>
    </ligand>
</feature>
<comment type="catalytic activity">
    <reaction evidence="7">
        <text>AMP + ATP = 2 ADP</text>
        <dbReference type="Rhea" id="RHEA:12973"/>
        <dbReference type="ChEBI" id="CHEBI:30616"/>
        <dbReference type="ChEBI" id="CHEBI:456215"/>
        <dbReference type="ChEBI" id="CHEBI:456216"/>
        <dbReference type="EC" id="2.7.4.3"/>
    </reaction>
</comment>
<dbReference type="STRING" id="444157.Tneu_1753"/>
<evidence type="ECO:0000256" key="4">
    <source>
        <dbReference type="ARBA" id="ARBA00022741"/>
    </source>
</evidence>
<feature type="binding site" evidence="7">
    <location>
        <position position="17"/>
    </location>
    <ligand>
        <name>ATP</name>
        <dbReference type="ChEBI" id="CHEBI:30616"/>
    </ligand>
</feature>
<dbReference type="KEGG" id="tne:Tneu_1753"/>
<dbReference type="GO" id="GO:0042274">
    <property type="term" value="P:ribosomal small subunit biogenesis"/>
    <property type="evidence" value="ECO:0007669"/>
    <property type="project" value="UniProtKB-UniRule"/>
</dbReference>
<keyword evidence="1 7" id="KW-0690">Ribosome biogenesis</keyword>
<dbReference type="GeneID" id="6166179"/>
<dbReference type="SUPFAM" id="SSF52540">
    <property type="entry name" value="P-loop containing nucleoside triphosphate hydrolases"/>
    <property type="match status" value="1"/>
</dbReference>
<dbReference type="HAMAP" id="MF_00039">
    <property type="entry name" value="Adenylate_kinase_AK6"/>
    <property type="match status" value="1"/>
</dbReference>
<dbReference type="EMBL" id="CP001014">
    <property type="protein sequence ID" value="ACB40671.1"/>
    <property type="molecule type" value="Genomic_DNA"/>
</dbReference>
<comment type="similarity">
    <text evidence="7">Belongs to the adenylate kinase family. AK6 subfamily.</text>
</comment>
<dbReference type="Pfam" id="PF13238">
    <property type="entry name" value="AAA_18"/>
    <property type="match status" value="1"/>
</dbReference>
<dbReference type="GO" id="GO:0005524">
    <property type="term" value="F:ATP binding"/>
    <property type="evidence" value="ECO:0007669"/>
    <property type="project" value="UniProtKB-UniRule"/>
</dbReference>
<keyword evidence="2 7" id="KW-0698">rRNA processing</keyword>
<organism evidence="8 9">
    <name type="scientific">Pyrobaculum neutrophilum (strain DSM 2338 / JCM 9278 / NBRC 100436 / V24Sta)</name>
    <name type="common">Thermoproteus neutrophilus</name>
    <dbReference type="NCBI Taxonomy" id="444157"/>
    <lineage>
        <taxon>Archaea</taxon>
        <taxon>Thermoproteota</taxon>
        <taxon>Thermoprotei</taxon>
        <taxon>Thermoproteales</taxon>
        <taxon>Thermoproteaceae</taxon>
        <taxon>Pyrobaculum</taxon>
    </lineage>
</organism>
<sequence>MTSGGRGPKALITGTPGVGKTTQCRKLAAWLSTVCVSVGELLAGTPYVRYIPELDTHEIVDVEAATRHVHKAAAPGTVVDTHVVDLPPDPELVIVLRKAPDVLYRELSSRGWPQRKVIDNVWAEILDVVYTEARGRWGRVYQIDVTRRDPQDTFELIRRCVLGECPNDEVDWLTYSEETGFLQFIERESAKFYSPSAPTRT</sequence>
<dbReference type="OrthoDB" id="8730at2157"/>
<evidence type="ECO:0000313" key="9">
    <source>
        <dbReference type="Proteomes" id="UP000001694"/>
    </source>
</evidence>
<keyword evidence="5 7" id="KW-0418">Kinase</keyword>
<dbReference type="AlphaFoldDB" id="B1YAX1"/>
<dbReference type="EC" id="2.7.4.3" evidence="7"/>
<dbReference type="Proteomes" id="UP000001694">
    <property type="component" value="Chromosome"/>
</dbReference>
<dbReference type="GO" id="GO:0004017">
    <property type="term" value="F:AMP kinase activity"/>
    <property type="evidence" value="ECO:0007669"/>
    <property type="project" value="UniProtKB-UniRule"/>
</dbReference>
<comment type="caution">
    <text evidence="7">Lacks conserved residue(s) required for the propagation of feature annotation.</text>
</comment>
<name>B1YAX1_PYRNV</name>
<dbReference type="GO" id="GO:0016887">
    <property type="term" value="F:ATP hydrolysis activity"/>
    <property type="evidence" value="ECO:0007669"/>
    <property type="project" value="InterPro"/>
</dbReference>
<evidence type="ECO:0000256" key="3">
    <source>
        <dbReference type="ARBA" id="ARBA00022679"/>
    </source>
</evidence>
<dbReference type="Gene3D" id="3.40.50.300">
    <property type="entry name" value="P-loop containing nucleotide triphosphate hydrolases"/>
    <property type="match status" value="1"/>
</dbReference>
<evidence type="ECO:0000256" key="2">
    <source>
        <dbReference type="ARBA" id="ARBA00022552"/>
    </source>
</evidence>
<evidence type="ECO:0000256" key="1">
    <source>
        <dbReference type="ARBA" id="ARBA00022517"/>
    </source>
</evidence>
<feature type="binding site" evidence="7">
    <location>
        <position position="21"/>
    </location>
    <ligand>
        <name>ATP</name>
        <dbReference type="ChEBI" id="CHEBI:30616"/>
    </ligand>
</feature>
<evidence type="ECO:0000256" key="5">
    <source>
        <dbReference type="ARBA" id="ARBA00022777"/>
    </source>
</evidence>
<comment type="function">
    <text evidence="7">Broad-specificity nucleoside monophosphate (NMP) kinase that catalyzes the reversible transfer of the terminal phosphate group between nucleoside triphosphates and monophosphates. Has also ATPase activity. Involved in the late maturation steps of the 30S ribosomal particles, specifically 16S rRNA maturation. While NMP activity is not required for ribosome maturation, ATPase activity is. Associates transiently with small ribosomal subunit protein uS11. ATP hydrolysis breaks the interaction with uS11. May temporarily remove uS11 from the ribosome to enable a conformational change of the ribosomal RNA that is needed for the final maturation step of the small ribosomal subunit.</text>
</comment>
<feature type="region of interest" description="LID" evidence="7">
    <location>
        <begin position="109"/>
        <end position="119"/>
    </location>
</feature>
<reference evidence="8" key="1">
    <citation type="submission" date="2008-03" db="EMBL/GenBank/DDBJ databases">
        <title>Complete sequence of Thermoproteus neutrophilus V24Sta.</title>
        <authorList>
            <consortium name="US DOE Joint Genome Institute"/>
            <person name="Copeland A."/>
            <person name="Lucas S."/>
            <person name="Lapidus A."/>
            <person name="Glavina del Rio T."/>
            <person name="Dalin E."/>
            <person name="Tice H."/>
            <person name="Bruce D."/>
            <person name="Goodwin L."/>
            <person name="Pitluck S."/>
            <person name="Sims D."/>
            <person name="Brettin T."/>
            <person name="Detter J.C."/>
            <person name="Han C."/>
            <person name="Kuske C.R."/>
            <person name="Schmutz J."/>
            <person name="Larimer F."/>
            <person name="Land M."/>
            <person name="Hauser L."/>
            <person name="Kyrpides N."/>
            <person name="Mikhailova N."/>
            <person name="Biddle J.F."/>
            <person name="Zhang Z."/>
            <person name="Fitz-Gibbon S.T."/>
            <person name="Lowe T.M."/>
            <person name="Saltikov C."/>
            <person name="House C.H."/>
            <person name="Richardson P."/>
        </authorList>
    </citation>
    <scope>NUCLEOTIDE SEQUENCE [LARGE SCALE GENOMIC DNA]</scope>
    <source>
        <strain evidence="8">V24Sta</strain>
    </source>
</reference>